<feature type="transmembrane region" description="Helical" evidence="7">
    <location>
        <begin position="47"/>
        <end position="69"/>
    </location>
</feature>
<dbReference type="GO" id="GO:0005886">
    <property type="term" value="C:plasma membrane"/>
    <property type="evidence" value="ECO:0007669"/>
    <property type="project" value="InterPro"/>
</dbReference>
<dbReference type="InterPro" id="IPR001640">
    <property type="entry name" value="Lgt"/>
</dbReference>
<evidence type="ECO:0000256" key="1">
    <source>
        <dbReference type="ARBA" id="ARBA00007150"/>
    </source>
</evidence>
<dbReference type="AlphaFoldDB" id="A0A937FW31"/>
<keyword evidence="5 7" id="KW-1133">Transmembrane helix</keyword>
<comment type="similarity">
    <text evidence="1">Belongs to the Lgt family.</text>
</comment>
<feature type="transmembrane region" description="Helical" evidence="7">
    <location>
        <begin position="191"/>
        <end position="207"/>
    </location>
</feature>
<proteinExistence type="inferred from homology"/>
<keyword evidence="4 7" id="KW-0812">Transmembrane</keyword>
<dbReference type="RefSeq" id="WP_202856726.1">
    <property type="nucleotide sequence ID" value="NZ_JAEUGD010000042.1"/>
</dbReference>
<dbReference type="GO" id="GO:0042158">
    <property type="term" value="P:lipoprotein biosynthetic process"/>
    <property type="evidence" value="ECO:0007669"/>
    <property type="project" value="InterPro"/>
</dbReference>
<evidence type="ECO:0000313" key="8">
    <source>
        <dbReference type="EMBL" id="MBL6447205.1"/>
    </source>
</evidence>
<keyword evidence="2" id="KW-1003">Cell membrane</keyword>
<dbReference type="Proteomes" id="UP000614216">
    <property type="component" value="Unassembled WGS sequence"/>
</dbReference>
<gene>
    <name evidence="8" type="ORF">JMN32_12860</name>
</gene>
<dbReference type="GO" id="GO:0008961">
    <property type="term" value="F:phosphatidylglycerol-prolipoprotein diacylglyceryl transferase activity"/>
    <property type="evidence" value="ECO:0007669"/>
    <property type="project" value="InterPro"/>
</dbReference>
<name>A0A937FW31_9BACT</name>
<dbReference type="EMBL" id="JAEUGD010000042">
    <property type="protein sequence ID" value="MBL6447205.1"/>
    <property type="molecule type" value="Genomic_DNA"/>
</dbReference>
<evidence type="ECO:0000256" key="4">
    <source>
        <dbReference type="ARBA" id="ARBA00022692"/>
    </source>
</evidence>
<evidence type="ECO:0000256" key="3">
    <source>
        <dbReference type="ARBA" id="ARBA00022679"/>
    </source>
</evidence>
<keyword evidence="9" id="KW-1185">Reference proteome</keyword>
<feature type="transmembrane region" description="Helical" evidence="7">
    <location>
        <begin position="213"/>
        <end position="234"/>
    </location>
</feature>
<keyword evidence="6 7" id="KW-0472">Membrane</keyword>
<feature type="transmembrane region" description="Helical" evidence="7">
    <location>
        <begin position="81"/>
        <end position="104"/>
    </location>
</feature>
<evidence type="ECO:0000256" key="7">
    <source>
        <dbReference type="SAM" id="Phobius"/>
    </source>
</evidence>
<evidence type="ECO:0000313" key="9">
    <source>
        <dbReference type="Proteomes" id="UP000614216"/>
    </source>
</evidence>
<reference evidence="8" key="1">
    <citation type="submission" date="2021-01" db="EMBL/GenBank/DDBJ databases">
        <title>Fulvivirga kasyanovii gen. nov., sp nov., a novel member of the phylum Bacteroidetes isolated from seawater in a mussel farm.</title>
        <authorList>
            <person name="Zhao L.-H."/>
            <person name="Wang Z.-J."/>
        </authorList>
    </citation>
    <scope>NUCLEOTIDE SEQUENCE</scope>
    <source>
        <strain evidence="8">29W222</strain>
    </source>
</reference>
<dbReference type="PANTHER" id="PTHR30589:SF0">
    <property type="entry name" value="PHOSPHATIDYLGLYCEROL--PROLIPOPROTEIN DIACYLGLYCERYL TRANSFERASE"/>
    <property type="match status" value="1"/>
</dbReference>
<organism evidence="8 9">
    <name type="scientific">Fulvivirga marina</name>
    <dbReference type="NCBI Taxonomy" id="2494733"/>
    <lineage>
        <taxon>Bacteria</taxon>
        <taxon>Pseudomonadati</taxon>
        <taxon>Bacteroidota</taxon>
        <taxon>Cytophagia</taxon>
        <taxon>Cytophagales</taxon>
        <taxon>Fulvivirgaceae</taxon>
        <taxon>Fulvivirga</taxon>
    </lineage>
</organism>
<comment type="caution">
    <text evidence="8">The sequence shown here is derived from an EMBL/GenBank/DDBJ whole genome shotgun (WGS) entry which is preliminary data.</text>
</comment>
<dbReference type="PANTHER" id="PTHR30589">
    <property type="entry name" value="PROLIPOPROTEIN DIACYLGLYCERYL TRANSFERASE"/>
    <property type="match status" value="1"/>
</dbReference>
<dbReference type="Pfam" id="PF01790">
    <property type="entry name" value="LGT"/>
    <property type="match status" value="1"/>
</dbReference>
<evidence type="ECO:0000256" key="5">
    <source>
        <dbReference type="ARBA" id="ARBA00022989"/>
    </source>
</evidence>
<evidence type="ECO:0000256" key="2">
    <source>
        <dbReference type="ARBA" id="ARBA00022475"/>
    </source>
</evidence>
<protein>
    <submittedName>
        <fullName evidence="8">Prolipoprotein diacylglyceryl transferase</fullName>
    </submittedName>
</protein>
<feature type="transmembrane region" description="Helical" evidence="7">
    <location>
        <begin position="116"/>
        <end position="138"/>
    </location>
</feature>
<evidence type="ECO:0000256" key="6">
    <source>
        <dbReference type="ARBA" id="ARBA00023136"/>
    </source>
</evidence>
<feature type="transmembrane region" description="Helical" evidence="7">
    <location>
        <begin position="12"/>
        <end position="35"/>
    </location>
</feature>
<keyword evidence="3 8" id="KW-0808">Transferase</keyword>
<accession>A0A937FW31</accession>
<feature type="transmembrane region" description="Helical" evidence="7">
    <location>
        <begin position="158"/>
        <end position="179"/>
    </location>
</feature>
<sequence length="246" mass="28185">MNIPFEPVVAGVPINVHLILEYIAFFVAFRYYLFLRRKVADHLSTSTRLTIILGATFGALIGSRIIGFMENPVLDYSIAGFIYLLNVKTIMGGLFGGLLGVEIAKWIIGEKQSSGDLFVLPITLGIFIGRIGCFLAGINEFTYGTETSFFMGMDLGDGVLRHPVTLYEIIYLAVLFVLFRRLMKEELENGILFRWFMLLYFGFRFFIEFIKPNIFYTLGLSSIQWLCVVCFIYYRNTLIKLFKHAY</sequence>